<evidence type="ECO:0000256" key="1">
    <source>
        <dbReference type="SAM" id="MobiDB-lite"/>
    </source>
</evidence>
<sequence length="327" mass="36818">MEIIRISMKTEAGSLKNLVDEVTSENLEHTHLMEESLLEMLKSEETTYDEYISYLGNISDELQQLLSLTNRKLLFSETLKIKTIPETTKPIPPVFTAGQFNKDDISKLLGNVNFPNTKQAKRNVKPMEAVSAHIKSTKKYLEQSKEKSDMKQTLPVTTSVTKLREYRIPGVVGAFHVSVDTLGRFWVSDSNGNLVQTGLHGNLLQKIHTNGGTQGYHAATQDGCLIYTDKDKKVIHRITPDKKSLNTLKQETGNHSVYIHPASMETYWWECTGTKKESPKSQGTARPEKKYKTYSGTAQERNYIMNQTTSQKTTMGISVHQTGTNAE</sequence>
<evidence type="ECO:0000313" key="2">
    <source>
        <dbReference type="Proteomes" id="UP000694844"/>
    </source>
</evidence>
<dbReference type="RefSeq" id="XP_022342729.1">
    <property type="nucleotide sequence ID" value="XM_022487021.1"/>
</dbReference>
<reference evidence="3" key="1">
    <citation type="submission" date="2025-08" db="UniProtKB">
        <authorList>
            <consortium name="RefSeq"/>
        </authorList>
    </citation>
    <scope>IDENTIFICATION</scope>
    <source>
        <tissue evidence="3">Whole sample</tissue>
    </source>
</reference>
<organism evidence="2 3">
    <name type="scientific">Crassostrea virginica</name>
    <name type="common">Eastern oyster</name>
    <dbReference type="NCBI Taxonomy" id="6565"/>
    <lineage>
        <taxon>Eukaryota</taxon>
        <taxon>Metazoa</taxon>
        <taxon>Spiralia</taxon>
        <taxon>Lophotrochozoa</taxon>
        <taxon>Mollusca</taxon>
        <taxon>Bivalvia</taxon>
        <taxon>Autobranchia</taxon>
        <taxon>Pteriomorphia</taxon>
        <taxon>Ostreida</taxon>
        <taxon>Ostreoidea</taxon>
        <taxon>Ostreidae</taxon>
        <taxon>Crassostrea</taxon>
    </lineage>
</organism>
<keyword evidence="2" id="KW-1185">Reference proteome</keyword>
<gene>
    <name evidence="3" type="primary">LOC111136277</name>
</gene>
<feature type="region of interest" description="Disordered" evidence="1">
    <location>
        <begin position="275"/>
        <end position="297"/>
    </location>
</feature>
<evidence type="ECO:0000313" key="3">
    <source>
        <dbReference type="RefSeq" id="XP_022342729.1"/>
    </source>
</evidence>
<dbReference type="GeneID" id="111136277"/>
<proteinExistence type="predicted"/>
<accession>A0A8B8ERZ5</accession>
<dbReference type="Proteomes" id="UP000694844">
    <property type="component" value="Chromosome 5"/>
</dbReference>
<dbReference type="AlphaFoldDB" id="A0A8B8ERZ5"/>
<dbReference type="SUPFAM" id="SSF101898">
    <property type="entry name" value="NHL repeat"/>
    <property type="match status" value="1"/>
</dbReference>
<name>A0A8B8ERZ5_CRAVI</name>
<protein>
    <submittedName>
        <fullName evidence="3">Uncharacterized protein LOC111136277</fullName>
    </submittedName>
</protein>
<dbReference type="KEGG" id="cvn:111136277"/>